<accession>A0A6L7GLE9</accession>
<evidence type="ECO:0000313" key="2">
    <source>
        <dbReference type="Proteomes" id="UP000475545"/>
    </source>
</evidence>
<dbReference type="Gene3D" id="3.40.50.720">
    <property type="entry name" value="NAD(P)-binding Rossmann-like Domain"/>
    <property type="match status" value="1"/>
</dbReference>
<organism evidence="1 2">
    <name type="scientific">Gordonia mangrovi</name>
    <dbReference type="NCBI Taxonomy" id="2665643"/>
    <lineage>
        <taxon>Bacteria</taxon>
        <taxon>Bacillati</taxon>
        <taxon>Actinomycetota</taxon>
        <taxon>Actinomycetes</taxon>
        <taxon>Mycobacteriales</taxon>
        <taxon>Gordoniaceae</taxon>
        <taxon>Gordonia</taxon>
    </lineage>
</organism>
<evidence type="ECO:0000313" key="1">
    <source>
        <dbReference type="EMBL" id="MXP20709.1"/>
    </source>
</evidence>
<reference evidence="1 2" key="1">
    <citation type="submission" date="2019-11" db="EMBL/GenBank/DDBJ databases">
        <title>Gordonia sp. nov., a novel actinobacterium isolated from mangrove soil in Hainan.</title>
        <authorList>
            <person name="Huang X."/>
            <person name="Xie Y."/>
            <person name="Chu X."/>
            <person name="Xiao K."/>
        </authorList>
    </citation>
    <scope>NUCLEOTIDE SEQUENCE [LARGE SCALE GENOMIC DNA]</scope>
    <source>
        <strain evidence="1 2">HNM0687</strain>
    </source>
</reference>
<keyword evidence="2" id="KW-1185">Reference proteome</keyword>
<protein>
    <recommendedName>
        <fullName evidence="3">Cyclodehydratase</fullName>
    </recommendedName>
</protein>
<dbReference type="AlphaFoldDB" id="A0A6L7GLE9"/>
<sequence>MTLPLLRPGTPVLVRPGNRVHVGSDPHASIVIELPTQTRAADVAALLRGLGVVRPAVETQRKARAIGLTVADLADIVAHLTAAGLAVSAAPGSTATSLRIALHGHGPLADLLITSLTESGLAPRRSARPPTTIADDGWTANLVVLTDYLVHDPAVVSAMLAARVAHLPVRVRDGVGVVGPLVLPGLSSCLRCADHHRADLEPDWPMLAAQMVAQTGFGTAGVIRGTAALAQSQIEQLAGALWSERTDTTPELLDRALEFHPTPARLEATNWPPHPLCTCRPMVARAG</sequence>
<name>A0A6L7GLE9_9ACTN</name>
<dbReference type="EMBL" id="WMBR01000001">
    <property type="protein sequence ID" value="MXP20709.1"/>
    <property type="molecule type" value="Genomic_DNA"/>
</dbReference>
<proteinExistence type="predicted"/>
<gene>
    <name evidence="1" type="ORF">GIY30_04955</name>
</gene>
<comment type="caution">
    <text evidence="1">The sequence shown here is derived from an EMBL/GenBank/DDBJ whole genome shotgun (WGS) entry which is preliminary data.</text>
</comment>
<dbReference type="Proteomes" id="UP000475545">
    <property type="component" value="Unassembled WGS sequence"/>
</dbReference>
<evidence type="ECO:0008006" key="3">
    <source>
        <dbReference type="Google" id="ProtNLM"/>
    </source>
</evidence>